<keyword evidence="1" id="KW-0488">Methylation</keyword>
<organism evidence="2 3">
    <name type="scientific">Campylobacter anatolicus</name>
    <dbReference type="NCBI Taxonomy" id="2829105"/>
    <lineage>
        <taxon>Bacteria</taxon>
        <taxon>Pseudomonadati</taxon>
        <taxon>Campylobacterota</taxon>
        <taxon>Epsilonproteobacteria</taxon>
        <taxon>Campylobacterales</taxon>
        <taxon>Campylobacteraceae</taxon>
        <taxon>Campylobacter</taxon>
    </lineage>
</organism>
<gene>
    <name evidence="2" type="ORF">KDD93_03955</name>
</gene>
<evidence type="ECO:0000256" key="1">
    <source>
        <dbReference type="ARBA" id="ARBA00022481"/>
    </source>
</evidence>
<name>A0ABS5HHG9_9BACT</name>
<dbReference type="Gene3D" id="3.30.700.10">
    <property type="entry name" value="Glycoprotein, Type 4 Pilin"/>
    <property type="match status" value="1"/>
</dbReference>
<proteinExistence type="predicted"/>
<evidence type="ECO:0000313" key="2">
    <source>
        <dbReference type="EMBL" id="MBR8463729.1"/>
    </source>
</evidence>
<dbReference type="RefSeq" id="WP_212140433.1">
    <property type="nucleotide sequence ID" value="NZ_JAGSSW010000003.1"/>
</dbReference>
<dbReference type="Proteomes" id="UP000682951">
    <property type="component" value="Unassembled WGS sequence"/>
</dbReference>
<protein>
    <submittedName>
        <fullName evidence="2">Prepilin-type N-terminal cleavage/methylation domain-containing protein</fullName>
    </submittedName>
</protein>
<dbReference type="EMBL" id="JAGSSW010000003">
    <property type="protein sequence ID" value="MBR8463729.1"/>
    <property type="molecule type" value="Genomic_DNA"/>
</dbReference>
<dbReference type="PRINTS" id="PR00813">
    <property type="entry name" value="BCTERIALGSPG"/>
</dbReference>
<dbReference type="SUPFAM" id="SSF54523">
    <property type="entry name" value="Pili subunits"/>
    <property type="match status" value="1"/>
</dbReference>
<sequence>MQRAFSMLELIFVIIILSILVSIAMPKLLVTRDDATLTSAKTTITAIQSAITTAYNENLLKGSPHYPTKLENDGELLFSAILNVGVKDSGMGKSGWHKTAQNSYTLIIAKQSANFTYSPTNGVFECSSGALCERLR</sequence>
<reference evidence="2 3" key="1">
    <citation type="submission" date="2021-04" db="EMBL/GenBank/DDBJ databases">
        <title>Molecular and phenotypic characterization and identification of bacterial isolates recovered from the Anatolian ground squirrels (Spermophilus xanthoprymnus) and which have the potential to form a new species in the Campylobacter genus.</title>
        <authorList>
            <person name="Aydin F."/>
            <person name="Abay S."/>
            <person name="Kayman T."/>
            <person name="Karakaya E."/>
            <person name="Mustak H.K."/>
            <person name="Mustak I.B."/>
            <person name="Bilgin N."/>
            <person name="Duzler A."/>
            <person name="Sahin O."/>
            <person name="Guran O."/>
            <person name="Saticioglu I.B."/>
        </authorList>
    </citation>
    <scope>NUCLEOTIDE SEQUENCE [LARGE SCALE GENOMIC DNA]</scope>
    <source>
        <strain evidence="3">faydin-G24</strain>
    </source>
</reference>
<dbReference type="InterPro" id="IPR045584">
    <property type="entry name" value="Pilin-like"/>
</dbReference>
<evidence type="ECO:0000313" key="3">
    <source>
        <dbReference type="Proteomes" id="UP000682951"/>
    </source>
</evidence>
<accession>A0ABS5HHG9</accession>
<keyword evidence="3" id="KW-1185">Reference proteome</keyword>
<dbReference type="InterPro" id="IPR012902">
    <property type="entry name" value="N_methyl_site"/>
</dbReference>
<dbReference type="InterPro" id="IPR000983">
    <property type="entry name" value="Bac_GSPG_pilin"/>
</dbReference>
<dbReference type="NCBIfam" id="TIGR02532">
    <property type="entry name" value="IV_pilin_GFxxxE"/>
    <property type="match status" value="1"/>
</dbReference>
<comment type="caution">
    <text evidence="2">The sequence shown here is derived from an EMBL/GenBank/DDBJ whole genome shotgun (WGS) entry which is preliminary data.</text>
</comment>